<evidence type="ECO:0008006" key="3">
    <source>
        <dbReference type="Google" id="ProtNLM"/>
    </source>
</evidence>
<dbReference type="InterPro" id="IPR035451">
    <property type="entry name" value="Ada-like_dom_sf"/>
</dbReference>
<reference evidence="1 2" key="1">
    <citation type="journal article" date="2016" name="Nat. Commun.">
        <title>Thousands of microbial genomes shed light on interconnected biogeochemical processes in an aquifer system.</title>
        <authorList>
            <person name="Anantharaman K."/>
            <person name="Brown C.T."/>
            <person name="Hug L.A."/>
            <person name="Sharon I."/>
            <person name="Castelle C.J."/>
            <person name="Probst A.J."/>
            <person name="Thomas B.C."/>
            <person name="Singh A."/>
            <person name="Wilkins M.J."/>
            <person name="Karaoz U."/>
            <person name="Brodie E.L."/>
            <person name="Williams K.H."/>
            <person name="Hubbard S.S."/>
            <person name="Banfield J.F."/>
        </authorList>
    </citation>
    <scope>NUCLEOTIDE SEQUENCE [LARGE SCALE GENOMIC DNA]</scope>
</reference>
<sequence length="100" mass="11470">MLPISSFAPKYADYAHELELAEGNAKNAKRGIWSSRCQNSQKEGCLIKENYRKDTKTKIYHLPDCYNYDKITVNLKEKDAWFCTAEEAVNAGFVKSRDCP</sequence>
<evidence type="ECO:0000313" key="2">
    <source>
        <dbReference type="Proteomes" id="UP000176228"/>
    </source>
</evidence>
<dbReference type="AlphaFoldDB" id="A0A1F6BIC4"/>
<dbReference type="SUPFAM" id="SSF57884">
    <property type="entry name" value="Ada DNA repair protein, N-terminal domain (N-Ada 10)"/>
    <property type="match status" value="1"/>
</dbReference>
<accession>A0A1F6BIC4</accession>
<dbReference type="Gene3D" id="3.40.10.10">
    <property type="entry name" value="DNA Methylphosphotriester Repair Domain"/>
    <property type="match status" value="1"/>
</dbReference>
<dbReference type="STRING" id="1798391.A2968_04460"/>
<proteinExistence type="predicted"/>
<gene>
    <name evidence="1" type="ORF">A2968_04460</name>
</gene>
<dbReference type="EMBL" id="MFJU01000019">
    <property type="protein sequence ID" value="OGG36277.1"/>
    <property type="molecule type" value="Genomic_DNA"/>
</dbReference>
<comment type="caution">
    <text evidence="1">The sequence shown here is derived from an EMBL/GenBank/DDBJ whole genome shotgun (WGS) entry which is preliminary data.</text>
</comment>
<evidence type="ECO:0000313" key="1">
    <source>
        <dbReference type="EMBL" id="OGG36277.1"/>
    </source>
</evidence>
<name>A0A1F6BIC4_9BACT</name>
<organism evidence="1 2">
    <name type="scientific">Candidatus Gottesmanbacteria bacterium RIFCSPLOWO2_01_FULL_42_22</name>
    <dbReference type="NCBI Taxonomy" id="1798391"/>
    <lineage>
        <taxon>Bacteria</taxon>
        <taxon>Candidatus Gottesmaniibacteriota</taxon>
    </lineage>
</organism>
<dbReference type="Proteomes" id="UP000176228">
    <property type="component" value="Unassembled WGS sequence"/>
</dbReference>
<protein>
    <recommendedName>
        <fullName evidence="3">TNase-like domain-containing protein</fullName>
    </recommendedName>
</protein>